<proteinExistence type="predicted"/>
<dbReference type="GO" id="GO:0000160">
    <property type="term" value="P:phosphorelay signal transduction system"/>
    <property type="evidence" value="ECO:0007669"/>
    <property type="project" value="InterPro"/>
</dbReference>
<sequence>MVNQKPSVLIVDDEQVVCDVLYDELSDRGYLCTTALSGNDAVAKLAAEDFAVVLLDIRLPGMPGMEVLREIWLNHTNTYA</sequence>
<dbReference type="Pfam" id="PF00072">
    <property type="entry name" value="Response_reg"/>
    <property type="match status" value="1"/>
</dbReference>
<dbReference type="PANTHER" id="PTHR44591">
    <property type="entry name" value="STRESS RESPONSE REGULATOR PROTEIN 1"/>
    <property type="match status" value="1"/>
</dbReference>
<dbReference type="InterPro" id="IPR001789">
    <property type="entry name" value="Sig_transdc_resp-reg_receiver"/>
</dbReference>
<comment type="caution">
    <text evidence="3">The sequence shown here is derived from an EMBL/GenBank/DDBJ whole genome shotgun (WGS) entry which is preliminary data.</text>
</comment>
<dbReference type="AlphaFoldDB" id="X0ZNB4"/>
<organism evidence="3">
    <name type="scientific">marine sediment metagenome</name>
    <dbReference type="NCBI Taxonomy" id="412755"/>
    <lineage>
        <taxon>unclassified sequences</taxon>
        <taxon>metagenomes</taxon>
        <taxon>ecological metagenomes</taxon>
    </lineage>
</organism>
<evidence type="ECO:0000259" key="2">
    <source>
        <dbReference type="PROSITE" id="PS50110"/>
    </source>
</evidence>
<dbReference type="Gene3D" id="3.40.50.2300">
    <property type="match status" value="1"/>
</dbReference>
<dbReference type="EMBL" id="BART01006889">
    <property type="protein sequence ID" value="GAG71250.1"/>
    <property type="molecule type" value="Genomic_DNA"/>
</dbReference>
<name>X0ZNB4_9ZZZZ</name>
<evidence type="ECO:0000313" key="3">
    <source>
        <dbReference type="EMBL" id="GAG71250.1"/>
    </source>
</evidence>
<protein>
    <recommendedName>
        <fullName evidence="2">Response regulatory domain-containing protein</fullName>
    </recommendedName>
</protein>
<gene>
    <name evidence="3" type="ORF">S01H4_15724</name>
</gene>
<dbReference type="SUPFAM" id="SSF52172">
    <property type="entry name" value="CheY-like"/>
    <property type="match status" value="1"/>
</dbReference>
<keyword evidence="1" id="KW-0597">Phosphoprotein</keyword>
<dbReference type="PROSITE" id="PS50110">
    <property type="entry name" value="RESPONSE_REGULATORY"/>
    <property type="match status" value="1"/>
</dbReference>
<dbReference type="InterPro" id="IPR011006">
    <property type="entry name" value="CheY-like_superfamily"/>
</dbReference>
<dbReference type="PANTHER" id="PTHR44591:SF3">
    <property type="entry name" value="RESPONSE REGULATORY DOMAIN-CONTAINING PROTEIN"/>
    <property type="match status" value="1"/>
</dbReference>
<accession>X0ZNB4</accession>
<reference evidence="3" key="1">
    <citation type="journal article" date="2014" name="Front. Microbiol.">
        <title>High frequency of phylogenetically diverse reductive dehalogenase-homologous genes in deep subseafloor sedimentary metagenomes.</title>
        <authorList>
            <person name="Kawai M."/>
            <person name="Futagami T."/>
            <person name="Toyoda A."/>
            <person name="Takaki Y."/>
            <person name="Nishi S."/>
            <person name="Hori S."/>
            <person name="Arai W."/>
            <person name="Tsubouchi T."/>
            <person name="Morono Y."/>
            <person name="Uchiyama I."/>
            <person name="Ito T."/>
            <person name="Fujiyama A."/>
            <person name="Inagaki F."/>
            <person name="Takami H."/>
        </authorList>
    </citation>
    <scope>NUCLEOTIDE SEQUENCE</scope>
    <source>
        <strain evidence="3">Expedition CK06-06</strain>
    </source>
</reference>
<evidence type="ECO:0000256" key="1">
    <source>
        <dbReference type="ARBA" id="ARBA00022553"/>
    </source>
</evidence>
<feature type="domain" description="Response regulatory" evidence="2">
    <location>
        <begin position="7"/>
        <end position="80"/>
    </location>
</feature>
<dbReference type="InterPro" id="IPR050595">
    <property type="entry name" value="Bact_response_regulator"/>
</dbReference>